<accession>A0ABT3ZYF1</accession>
<organism evidence="1 2">
    <name type="scientific">Archangium lansingense</name>
    <dbReference type="NCBI Taxonomy" id="2995310"/>
    <lineage>
        <taxon>Bacteria</taxon>
        <taxon>Pseudomonadati</taxon>
        <taxon>Myxococcota</taxon>
        <taxon>Myxococcia</taxon>
        <taxon>Myxococcales</taxon>
        <taxon>Cystobacterineae</taxon>
        <taxon>Archangiaceae</taxon>
        <taxon>Archangium</taxon>
    </lineage>
</organism>
<evidence type="ECO:0008006" key="3">
    <source>
        <dbReference type="Google" id="ProtNLM"/>
    </source>
</evidence>
<dbReference type="SUPFAM" id="SSF46934">
    <property type="entry name" value="UBA-like"/>
    <property type="match status" value="1"/>
</dbReference>
<keyword evidence="2" id="KW-1185">Reference proteome</keyword>
<dbReference type="EMBL" id="JAPNKA010000001">
    <property type="protein sequence ID" value="MCY1074091.1"/>
    <property type="molecule type" value="Genomic_DNA"/>
</dbReference>
<reference evidence="1 2" key="1">
    <citation type="submission" date="2022-11" db="EMBL/GenBank/DDBJ databases">
        <title>Minimal conservation of predation-associated metabolite biosynthetic gene clusters underscores biosynthetic potential of Myxococcota including descriptions for ten novel species: Archangium lansinium sp. nov., Myxococcus landrumus sp. nov., Nannocystis bai.</title>
        <authorList>
            <person name="Ahearne A."/>
            <person name="Stevens C."/>
            <person name="Phillips K."/>
        </authorList>
    </citation>
    <scope>NUCLEOTIDE SEQUENCE [LARGE SCALE GENOMIC DNA]</scope>
    <source>
        <strain evidence="1 2">MIWBW</strain>
    </source>
</reference>
<evidence type="ECO:0000313" key="2">
    <source>
        <dbReference type="Proteomes" id="UP001207654"/>
    </source>
</evidence>
<evidence type="ECO:0000313" key="1">
    <source>
        <dbReference type="EMBL" id="MCY1074091.1"/>
    </source>
</evidence>
<sequence>MADQKSPAVLVREVQRRTGAPLVECKKAVDASGGDLRTAMNLLAEAGFTGGRPRYDPAERGSYCFEAYGRRVVEACVDALAEYLPRDGAPLTAVVLRSYQGVPVNLVTAYAGPQGRKGEPITEVDLDIRSGAIPERSGVEDRLLRAFLYRNGLQATRPDVPEIDEEEPTLQWEFSSLPACLYCYEMLRCAQAVLEELARQGFKAAPGCAAMYAFEDYFLDACAAERQLADVRKRIAEYLPSASLVQDFAQLCYETAEKQRWFEELA</sequence>
<comment type="caution">
    <text evidence="1">The sequence shown here is derived from an EMBL/GenBank/DDBJ whole genome shotgun (WGS) entry which is preliminary data.</text>
</comment>
<proteinExistence type="predicted"/>
<dbReference type="RefSeq" id="WP_267533073.1">
    <property type="nucleotide sequence ID" value="NZ_JAPNKA010000001.1"/>
</dbReference>
<protein>
    <recommendedName>
        <fullName evidence="3">Elongation factor Ts</fullName>
    </recommendedName>
</protein>
<dbReference type="Proteomes" id="UP001207654">
    <property type="component" value="Unassembled WGS sequence"/>
</dbReference>
<dbReference type="Gene3D" id="1.10.8.10">
    <property type="entry name" value="DNA helicase RuvA subunit, C-terminal domain"/>
    <property type="match status" value="1"/>
</dbReference>
<name>A0ABT3ZYF1_9BACT</name>
<gene>
    <name evidence="1" type="ORF">OV287_06305</name>
</gene>
<dbReference type="InterPro" id="IPR009060">
    <property type="entry name" value="UBA-like_sf"/>
</dbReference>